<evidence type="ECO:0000256" key="4">
    <source>
        <dbReference type="ARBA" id="ARBA00022692"/>
    </source>
</evidence>
<keyword evidence="8" id="KW-0915">Sodium</keyword>
<evidence type="ECO:0000313" key="11">
    <source>
        <dbReference type="EMBL" id="CAG6644562.1"/>
    </source>
</evidence>
<feature type="transmembrane region" description="Helical" evidence="10">
    <location>
        <begin position="496"/>
        <end position="525"/>
    </location>
</feature>
<feature type="transmembrane region" description="Helical" evidence="10">
    <location>
        <begin position="399"/>
        <end position="419"/>
    </location>
</feature>
<evidence type="ECO:0000256" key="10">
    <source>
        <dbReference type="SAM" id="Phobius"/>
    </source>
</evidence>
<feature type="transmembrane region" description="Helical" evidence="10">
    <location>
        <begin position="610"/>
        <end position="634"/>
    </location>
</feature>
<dbReference type="GO" id="GO:0015375">
    <property type="term" value="F:glycine:sodium symporter activity"/>
    <property type="evidence" value="ECO:0007669"/>
    <property type="project" value="TreeGrafter"/>
</dbReference>
<evidence type="ECO:0000256" key="9">
    <source>
        <dbReference type="SAM" id="MobiDB-lite"/>
    </source>
</evidence>
<dbReference type="GO" id="GO:0005886">
    <property type="term" value="C:plasma membrane"/>
    <property type="evidence" value="ECO:0007669"/>
    <property type="project" value="TreeGrafter"/>
</dbReference>
<dbReference type="InterPro" id="IPR037272">
    <property type="entry name" value="SNS_sf"/>
</dbReference>
<dbReference type="Pfam" id="PF00209">
    <property type="entry name" value="SNF"/>
    <property type="match status" value="1"/>
</dbReference>
<keyword evidence="3" id="KW-0813">Transport</keyword>
<feature type="transmembrane region" description="Helical" evidence="10">
    <location>
        <begin position="248"/>
        <end position="276"/>
    </location>
</feature>
<feature type="binding site" evidence="8">
    <location>
        <position position="189"/>
    </location>
    <ligand>
        <name>Na(+)</name>
        <dbReference type="ChEBI" id="CHEBI:29101"/>
        <label>1</label>
    </ligand>
</feature>
<feature type="transmembrane region" description="Helical" evidence="10">
    <location>
        <begin position="431"/>
        <end position="457"/>
    </location>
</feature>
<comment type="similarity">
    <text evidence="2">Belongs to the sodium:neurotransmitter symporter (SNF) (TC 2.A.22) family.</text>
</comment>
<dbReference type="PROSITE" id="PS50267">
    <property type="entry name" value="NA_NEUROTRAN_SYMP_3"/>
    <property type="match status" value="1"/>
</dbReference>
<evidence type="ECO:0000256" key="2">
    <source>
        <dbReference type="ARBA" id="ARBA00006459"/>
    </source>
</evidence>
<feature type="binding site" evidence="8">
    <location>
        <position position="511"/>
    </location>
    <ligand>
        <name>Na(+)</name>
        <dbReference type="ChEBI" id="CHEBI:29101"/>
        <label>1</label>
    </ligand>
</feature>
<dbReference type="EMBL" id="HBUF01240238">
    <property type="protein sequence ID" value="CAG6676593.1"/>
    <property type="molecule type" value="Transcribed_RNA"/>
</dbReference>
<dbReference type="EMBL" id="HBUF01132690">
    <property type="protein sequence ID" value="CAG6644562.1"/>
    <property type="molecule type" value="Transcribed_RNA"/>
</dbReference>
<feature type="compositionally biased region" description="Low complexity" evidence="9">
    <location>
        <begin position="141"/>
        <end position="155"/>
    </location>
</feature>
<dbReference type="GO" id="GO:0046872">
    <property type="term" value="F:metal ion binding"/>
    <property type="evidence" value="ECO:0007669"/>
    <property type="project" value="UniProtKB-KW"/>
</dbReference>
<dbReference type="PANTHER" id="PTHR11616">
    <property type="entry name" value="SODIUM/CHLORIDE DEPENDENT TRANSPORTER"/>
    <property type="match status" value="1"/>
</dbReference>
<feature type="transmembrane region" description="Helical" evidence="10">
    <location>
        <begin position="205"/>
        <end position="227"/>
    </location>
</feature>
<feature type="region of interest" description="Disordered" evidence="9">
    <location>
        <begin position="123"/>
        <end position="158"/>
    </location>
</feature>
<dbReference type="EMBL" id="HBUF01240241">
    <property type="protein sequence ID" value="CAG6676599.1"/>
    <property type="molecule type" value="Transcribed_RNA"/>
</dbReference>
<sequence length="870" mass="97911">MKKCLSINSKKVRRTRSFLTTIQNADRTRNPTRDEVATSDMAYCGVFRSYNEHGAMPNPESSPTPTLSSRVARWQQTTSPCGLSCELNTEQVTSVLHPCESCVANSWIGGDTLSVTSFETGHSTQYKQGGGGPNGFGGPNGYSSPSPSTPMGSTSRLVAENQKNKESWKCMSRLGTTVVTLCLTTSLGNLLRLPRIVHEHGGGTFLVAYILVNVILGIPLVFLEIVLGQFCQQGTTKLWRAVPLFRGVGFVKVILSGLLAVYYVLFMALSLFYTVWSAKGPIPFVECPLKYISSKFVAAEGVDRLTNGEECLRKTFLLPPSSDMLWFCVLVTFLLIIWTFLALCIFRDVDSVRRGVLLIYPPILIAIVVLLYDVLLNRTLQGVLNLLNIDWEALLSFDIWYYAVIQFFFSTHVGFGNITTCAGRLYAKNNAFWTSVLYILMNLVTGIAFVCIVYSWLHLLNTSTHTFQASQMPELFVMTLVYDTVTSSYAGLARPWAALVFLVILLSGFVSTICLVYTVVTCAVVEGKRKRRWWTMTLLVCAIGFILTVLSVLPGDLSIVHILEHYVIGRLVLISTMLELIGFIWVYGLESLSNDFEFVLGYNLNFLWKTIWFIAPIVLGVLEVCSMVLMPLRVSTDSSWESTAGWSMYLAAWLIILLVAFWQILAQVDFDLIQKYRSSVKPTRNWGPVDPIYRHCWVQWKKQYQITGERDFTLRRRGTRDYTHSIKRGQHAGPVGSRYSIPPSSPKSVGSHYSIPVKSEAPVYTIQSYIYDEAALPLPATQNMYNSHLQSSVYVHSPNHTYYREEPVYTSTPNTHAYNGDSLYTRRSNAHHAYNSPDVTPHGYHEDGTSSQLYFMSNQGDHVCWRKNQR</sequence>
<evidence type="ECO:0000256" key="8">
    <source>
        <dbReference type="PIRSR" id="PIRSR600175-1"/>
    </source>
</evidence>
<name>A0A8D8R976_9HEMI</name>
<evidence type="ECO:0000256" key="5">
    <source>
        <dbReference type="ARBA" id="ARBA00022847"/>
    </source>
</evidence>
<feature type="transmembrane region" description="Helical" evidence="10">
    <location>
        <begin position="358"/>
        <end position="379"/>
    </location>
</feature>
<keyword evidence="4 10" id="KW-0812">Transmembrane</keyword>
<protein>
    <submittedName>
        <fullName evidence="11">Sodium-dependent nutrient amino acid transporter 1</fullName>
    </submittedName>
</protein>
<organism evidence="11">
    <name type="scientific">Cacopsylla melanoneura</name>
    <dbReference type="NCBI Taxonomy" id="428564"/>
    <lineage>
        <taxon>Eukaryota</taxon>
        <taxon>Metazoa</taxon>
        <taxon>Ecdysozoa</taxon>
        <taxon>Arthropoda</taxon>
        <taxon>Hexapoda</taxon>
        <taxon>Insecta</taxon>
        <taxon>Pterygota</taxon>
        <taxon>Neoptera</taxon>
        <taxon>Paraneoptera</taxon>
        <taxon>Hemiptera</taxon>
        <taxon>Sternorrhyncha</taxon>
        <taxon>Psylloidea</taxon>
        <taxon>Psyllidae</taxon>
        <taxon>Psyllinae</taxon>
        <taxon>Cacopsylla</taxon>
    </lineage>
</organism>
<dbReference type="InterPro" id="IPR000175">
    <property type="entry name" value="Na/ntran_symport"/>
</dbReference>
<proteinExistence type="inferred from homology"/>
<reference evidence="11" key="1">
    <citation type="submission" date="2021-05" db="EMBL/GenBank/DDBJ databases">
        <authorList>
            <person name="Alioto T."/>
            <person name="Alioto T."/>
            <person name="Gomez Garrido J."/>
        </authorList>
    </citation>
    <scope>NUCLEOTIDE SEQUENCE</scope>
</reference>
<feature type="transmembrane region" description="Helical" evidence="10">
    <location>
        <begin position="174"/>
        <end position="193"/>
    </location>
</feature>
<accession>A0A8D8R976</accession>
<feature type="transmembrane region" description="Helical" evidence="10">
    <location>
        <begin position="646"/>
        <end position="665"/>
    </location>
</feature>
<keyword evidence="5" id="KW-0769">Symport</keyword>
<feature type="transmembrane region" description="Helical" evidence="10">
    <location>
        <begin position="324"/>
        <end position="346"/>
    </location>
</feature>
<keyword evidence="6 10" id="KW-1133">Transmembrane helix</keyword>
<feature type="binding site" evidence="8">
    <location>
        <position position="410"/>
    </location>
    <ligand>
        <name>Na(+)</name>
        <dbReference type="ChEBI" id="CHEBI:29101"/>
        <label>1</label>
    </ligand>
</feature>
<dbReference type="AlphaFoldDB" id="A0A8D8R976"/>
<evidence type="ECO:0000256" key="1">
    <source>
        <dbReference type="ARBA" id="ARBA00004141"/>
    </source>
</evidence>
<keyword evidence="7 10" id="KW-0472">Membrane</keyword>
<evidence type="ECO:0000256" key="3">
    <source>
        <dbReference type="ARBA" id="ARBA00022448"/>
    </source>
</evidence>
<dbReference type="EMBL" id="HBUF01611342">
    <property type="protein sequence ID" value="CAG6778769.1"/>
    <property type="molecule type" value="Transcribed_RNA"/>
</dbReference>
<keyword evidence="8" id="KW-0479">Metal-binding</keyword>
<comment type="subcellular location">
    <subcellularLocation>
        <location evidence="1">Membrane</location>
        <topology evidence="1">Multi-pass membrane protein</topology>
    </subcellularLocation>
</comment>
<feature type="binding site" evidence="8">
    <location>
        <position position="442"/>
    </location>
    <ligand>
        <name>Na(+)</name>
        <dbReference type="ChEBI" id="CHEBI:29101"/>
        <label>1</label>
    </ligand>
</feature>
<dbReference type="PANTHER" id="PTHR11616:SF240">
    <property type="entry name" value="BLOATED TUBULES, ISOFORM B-RELATED"/>
    <property type="match status" value="1"/>
</dbReference>
<feature type="compositionally biased region" description="Gly residues" evidence="9">
    <location>
        <begin position="128"/>
        <end position="140"/>
    </location>
</feature>
<evidence type="ECO:0000256" key="7">
    <source>
        <dbReference type="ARBA" id="ARBA00023136"/>
    </source>
</evidence>
<dbReference type="PRINTS" id="PR00176">
    <property type="entry name" value="NANEUSMPORT"/>
</dbReference>
<feature type="transmembrane region" description="Helical" evidence="10">
    <location>
        <begin position="567"/>
        <end position="589"/>
    </location>
</feature>
<dbReference type="SUPFAM" id="SSF161070">
    <property type="entry name" value="SNF-like"/>
    <property type="match status" value="1"/>
</dbReference>
<feature type="transmembrane region" description="Helical" evidence="10">
    <location>
        <begin position="537"/>
        <end position="555"/>
    </location>
</feature>
<evidence type="ECO:0000256" key="6">
    <source>
        <dbReference type="ARBA" id="ARBA00022989"/>
    </source>
</evidence>